<comment type="subunit">
    <text evidence="3">Homotetramer.</text>
</comment>
<comment type="caution">
    <text evidence="8">The sequence shown here is derived from an EMBL/GenBank/DDBJ whole genome shotgun (WGS) entry which is preliminary data.</text>
</comment>
<keyword evidence="5 8" id="KW-0378">Hydrolase</keyword>
<accession>A0A4V3P5C4</accession>
<evidence type="ECO:0000313" key="9">
    <source>
        <dbReference type="Proteomes" id="UP000307602"/>
    </source>
</evidence>
<sequence length="176" mass="19580">MEEKNYKEYLEHITTFIFDVDGVLTDGTVTVTSSGDMLRKMNIKDGYALKTAVDMGYNVCIISGGSNEGVRVRLKGLGISNIYLGAHNKIEQLDTYLNGNNIKSENVLYMGDDIPDFPVMKRIGLPCCPQDAVPEIKNISKYISHKKGGEGAVRDVIEQVLKVQEKWHGNFGAKYD</sequence>
<dbReference type="Gene3D" id="3.40.50.1000">
    <property type="entry name" value="HAD superfamily/HAD-like"/>
    <property type="match status" value="1"/>
</dbReference>
<keyword evidence="4 7" id="KW-0479">Metal-binding</keyword>
<feature type="binding site" evidence="7">
    <location>
        <position position="112"/>
    </location>
    <ligand>
        <name>Mg(2+)</name>
        <dbReference type="ChEBI" id="CHEBI:18420"/>
    </ligand>
</feature>
<comment type="cofactor">
    <cofactor evidence="1 7">
        <name>Mg(2+)</name>
        <dbReference type="ChEBI" id="CHEBI:18420"/>
    </cofactor>
</comment>
<dbReference type="AlphaFoldDB" id="A0A4V3P5C4"/>
<comment type="similarity">
    <text evidence="2">Belongs to the KdsC family.</text>
</comment>
<feature type="binding site" evidence="7">
    <location>
        <position position="19"/>
    </location>
    <ligand>
        <name>Mg(2+)</name>
        <dbReference type="ChEBI" id="CHEBI:18420"/>
    </ligand>
</feature>
<dbReference type="GO" id="GO:0016788">
    <property type="term" value="F:hydrolase activity, acting on ester bonds"/>
    <property type="evidence" value="ECO:0007669"/>
    <property type="project" value="InterPro"/>
</dbReference>
<name>A0A4V3P5C4_9FLAO</name>
<dbReference type="InterPro" id="IPR036412">
    <property type="entry name" value="HAD-like_sf"/>
</dbReference>
<gene>
    <name evidence="8" type="ORF">EM932_01400</name>
</gene>
<evidence type="ECO:0000256" key="6">
    <source>
        <dbReference type="ARBA" id="ARBA00022842"/>
    </source>
</evidence>
<evidence type="ECO:0000313" key="8">
    <source>
        <dbReference type="EMBL" id="TGV04804.1"/>
    </source>
</evidence>
<dbReference type="Proteomes" id="UP000307602">
    <property type="component" value="Unassembled WGS sequence"/>
</dbReference>
<dbReference type="PANTHER" id="PTHR21485:SF3">
    <property type="entry name" value="N-ACYLNEURAMINATE CYTIDYLYLTRANSFERASE"/>
    <property type="match status" value="1"/>
</dbReference>
<dbReference type="GO" id="GO:0046872">
    <property type="term" value="F:metal ion binding"/>
    <property type="evidence" value="ECO:0007669"/>
    <property type="project" value="UniProtKB-KW"/>
</dbReference>
<dbReference type="NCBIfam" id="TIGR01670">
    <property type="entry name" value="KdsC-phosphatas"/>
    <property type="match status" value="1"/>
</dbReference>
<dbReference type="OrthoDB" id="9805604at2"/>
<protein>
    <submittedName>
        <fullName evidence="8">HAD-IIIA family hydrolase</fullName>
    </submittedName>
</protein>
<dbReference type="RefSeq" id="WP_135874706.1">
    <property type="nucleotide sequence ID" value="NZ_SRSO01000001.1"/>
</dbReference>
<evidence type="ECO:0000256" key="5">
    <source>
        <dbReference type="ARBA" id="ARBA00022801"/>
    </source>
</evidence>
<evidence type="ECO:0000256" key="3">
    <source>
        <dbReference type="ARBA" id="ARBA00011881"/>
    </source>
</evidence>
<dbReference type="PANTHER" id="PTHR21485">
    <property type="entry name" value="HAD SUPERFAMILY MEMBERS CMAS AND KDSC"/>
    <property type="match status" value="1"/>
</dbReference>
<feature type="binding site" evidence="7">
    <location>
        <position position="21"/>
    </location>
    <ligand>
        <name>substrate</name>
    </ligand>
</feature>
<dbReference type="InterPro" id="IPR050793">
    <property type="entry name" value="CMP-NeuNAc_synthase"/>
</dbReference>
<reference evidence="8 9" key="1">
    <citation type="submission" date="2019-04" db="EMBL/GenBank/DDBJ databases">
        <authorList>
            <person name="Liu A."/>
        </authorList>
    </citation>
    <scope>NUCLEOTIDE SEQUENCE [LARGE SCALE GENOMIC DNA]</scope>
    <source>
        <strain evidence="8 9">RZ03</strain>
    </source>
</reference>
<organism evidence="8 9">
    <name type="scientific">Flavivirga rizhaonensis</name>
    <dbReference type="NCBI Taxonomy" id="2559571"/>
    <lineage>
        <taxon>Bacteria</taxon>
        <taxon>Pseudomonadati</taxon>
        <taxon>Bacteroidota</taxon>
        <taxon>Flavobacteriia</taxon>
        <taxon>Flavobacteriales</taxon>
        <taxon>Flavobacteriaceae</taxon>
        <taxon>Flavivirga</taxon>
    </lineage>
</organism>
<dbReference type="CDD" id="cd01630">
    <property type="entry name" value="HAD_KDO-like"/>
    <property type="match status" value="1"/>
</dbReference>
<dbReference type="InterPro" id="IPR010023">
    <property type="entry name" value="KdsC_fam"/>
</dbReference>
<proteinExistence type="inferred from homology"/>
<dbReference type="SFLD" id="SFLDS00003">
    <property type="entry name" value="Haloacid_Dehalogenase"/>
    <property type="match status" value="1"/>
</dbReference>
<keyword evidence="6 7" id="KW-0460">Magnesium</keyword>
<dbReference type="EMBL" id="SRSO01000001">
    <property type="protein sequence ID" value="TGV04804.1"/>
    <property type="molecule type" value="Genomic_DNA"/>
</dbReference>
<dbReference type="FunFam" id="3.40.50.1000:FF:000029">
    <property type="entry name" value="3-deoxy-D-manno-octulosonate 8-phosphate phosphatase KdsC"/>
    <property type="match status" value="1"/>
</dbReference>
<dbReference type="Pfam" id="PF08282">
    <property type="entry name" value="Hydrolase_3"/>
    <property type="match status" value="1"/>
</dbReference>
<evidence type="ECO:0000256" key="1">
    <source>
        <dbReference type="ARBA" id="ARBA00001946"/>
    </source>
</evidence>
<keyword evidence="9" id="KW-1185">Reference proteome</keyword>
<evidence type="ECO:0000256" key="7">
    <source>
        <dbReference type="PIRSR" id="PIRSR006118-2"/>
    </source>
</evidence>
<dbReference type="InterPro" id="IPR023214">
    <property type="entry name" value="HAD_sf"/>
</dbReference>
<dbReference type="SUPFAM" id="SSF56784">
    <property type="entry name" value="HAD-like"/>
    <property type="match status" value="1"/>
</dbReference>
<dbReference type="GO" id="GO:0008781">
    <property type="term" value="F:N-acylneuraminate cytidylyltransferase activity"/>
    <property type="evidence" value="ECO:0007669"/>
    <property type="project" value="TreeGrafter"/>
</dbReference>
<evidence type="ECO:0000256" key="4">
    <source>
        <dbReference type="ARBA" id="ARBA00022723"/>
    </source>
</evidence>
<dbReference type="SFLD" id="SFLDG01138">
    <property type="entry name" value="C1.6.2:_Deoxy-d-mannose-octulo"/>
    <property type="match status" value="1"/>
</dbReference>
<dbReference type="PIRSF" id="PIRSF006118">
    <property type="entry name" value="KDO8-P_Ptase"/>
    <property type="match status" value="1"/>
</dbReference>
<evidence type="ECO:0000256" key="2">
    <source>
        <dbReference type="ARBA" id="ARBA00005893"/>
    </source>
</evidence>
<dbReference type="SFLD" id="SFLDG01136">
    <property type="entry name" value="C1.6:_Phosphoserine_Phosphatas"/>
    <property type="match status" value="1"/>
</dbReference>